<dbReference type="RefSeq" id="XP_007323853.1">
    <property type="nucleotide sequence ID" value="XM_007323791.1"/>
</dbReference>
<feature type="compositionally biased region" description="Low complexity" evidence="1">
    <location>
        <begin position="237"/>
        <end position="260"/>
    </location>
</feature>
<feature type="region of interest" description="Disordered" evidence="1">
    <location>
        <begin position="236"/>
        <end position="294"/>
    </location>
</feature>
<protein>
    <submittedName>
        <fullName evidence="2">Uncharacterized protein</fullName>
    </submittedName>
</protein>
<feature type="compositionally biased region" description="Polar residues" evidence="1">
    <location>
        <begin position="182"/>
        <end position="193"/>
    </location>
</feature>
<organism>
    <name type="scientific">Serpula lacrymans var. lacrymans (strain S7.9)</name>
    <name type="common">Dry rot fungus</name>
    <dbReference type="NCBI Taxonomy" id="578457"/>
    <lineage>
        <taxon>Eukaryota</taxon>
        <taxon>Fungi</taxon>
        <taxon>Dikarya</taxon>
        <taxon>Basidiomycota</taxon>
        <taxon>Agaricomycotina</taxon>
        <taxon>Agaricomycetes</taxon>
        <taxon>Agaricomycetidae</taxon>
        <taxon>Boletales</taxon>
        <taxon>Coniophorineae</taxon>
        <taxon>Serpulaceae</taxon>
        <taxon>Serpula</taxon>
    </lineage>
</organism>
<dbReference type="Proteomes" id="UP000008064">
    <property type="component" value="Unassembled WGS sequence"/>
</dbReference>
<evidence type="ECO:0000256" key="1">
    <source>
        <dbReference type="SAM" id="MobiDB-lite"/>
    </source>
</evidence>
<gene>
    <name evidence="2" type="ORF">SERLADRAFT_418466</name>
</gene>
<evidence type="ECO:0000313" key="2">
    <source>
        <dbReference type="EMBL" id="EGO19720.1"/>
    </source>
</evidence>
<sequence>MLSPSTSAFPSTARLGIRQRTRLMKSARKLEKVLGTTPRVVPQPPTAPKKRGSYHLNIQLPSSRFSSLLSPLFSASPRQESFATPSSAPLTPETPAFQIKTEADQRRRKIEKLSNTLGESRVPPQLVFQDETGEQIQMSEPEVIERPRRKSMIPFGTFASWKSRSSSAAPRPPIVSPRASTPIITPSAPNRNSLPVGKVSFVENKEEGFKPLQKEESVKPSRMKRLSFRRSFSIFNTTPQSSSSSSSTSQIPIIVPPTTSAKEKRRSMRAQKALSAPGLGTAKKERRQGWNASWGSDEMQEVFRALRDMN</sequence>
<feature type="region of interest" description="Disordered" evidence="1">
    <location>
        <begin position="163"/>
        <end position="196"/>
    </location>
</feature>
<dbReference type="EMBL" id="GL945443">
    <property type="protein sequence ID" value="EGO19720.1"/>
    <property type="molecule type" value="Genomic_DNA"/>
</dbReference>
<reference evidence="2" key="1">
    <citation type="submission" date="2011-04" db="EMBL/GenBank/DDBJ databases">
        <title>Evolution of plant cell wall degrading machinery underlies the functional diversity of forest fungi.</title>
        <authorList>
            <consortium name="US DOE Joint Genome Institute (JGI-PGF)"/>
            <person name="Eastwood D.C."/>
            <person name="Floudas D."/>
            <person name="Binder M."/>
            <person name="Majcherczyk A."/>
            <person name="Schneider P."/>
            <person name="Aerts A."/>
            <person name="Asiegbu F.O."/>
            <person name="Baker S.E."/>
            <person name="Barry K."/>
            <person name="Bendiksby M."/>
            <person name="Blumentritt M."/>
            <person name="Coutinho P.M."/>
            <person name="Cullen D."/>
            <person name="Cullen D."/>
            <person name="Gathman A."/>
            <person name="Goodell B."/>
            <person name="Henrissat B."/>
            <person name="Ihrmark K."/>
            <person name="Kauserud H."/>
            <person name="Kohler A."/>
            <person name="LaButti K."/>
            <person name="Lapidus A."/>
            <person name="Lavin J.L."/>
            <person name="Lee Y.-H."/>
            <person name="Lindquist E."/>
            <person name="Lilly W."/>
            <person name="Lucas S."/>
            <person name="Morin E."/>
            <person name="Murat C."/>
            <person name="Oguiza J.A."/>
            <person name="Park J."/>
            <person name="Pisabarro A.G."/>
            <person name="Riley R."/>
            <person name="Rosling A."/>
            <person name="Salamov A."/>
            <person name="Schmidt O."/>
            <person name="Schmutz J."/>
            <person name="Skrede I."/>
            <person name="Stenlid J."/>
            <person name="Wiebenga A."/>
            <person name="Xie X."/>
            <person name="Kues U."/>
            <person name="Hibbett D.S."/>
            <person name="Hoffmeister D."/>
            <person name="Hogberg N."/>
            <person name="Martin F."/>
            <person name="Grigoriev I.V."/>
            <person name="Watkinson S.C."/>
        </authorList>
    </citation>
    <scope>NUCLEOTIDE SEQUENCE</scope>
    <source>
        <strain evidence="2">S7.9</strain>
    </source>
</reference>
<proteinExistence type="predicted"/>
<name>F8PBT2_SERL9</name>
<dbReference type="AlphaFoldDB" id="F8PBT2"/>
<dbReference type="KEGG" id="sla:SERLADRAFT_418466"/>
<dbReference type="HOGENOM" id="CLU_931155_0_0_1"/>
<accession>F8PBT2</accession>
<dbReference type="GeneID" id="18813710"/>
<dbReference type="OrthoDB" id="2672642at2759"/>